<name>A0ACB8QBS7_9AGAM</name>
<organism evidence="1 2">
    <name type="scientific">Vararia minispora EC-137</name>
    <dbReference type="NCBI Taxonomy" id="1314806"/>
    <lineage>
        <taxon>Eukaryota</taxon>
        <taxon>Fungi</taxon>
        <taxon>Dikarya</taxon>
        <taxon>Basidiomycota</taxon>
        <taxon>Agaricomycotina</taxon>
        <taxon>Agaricomycetes</taxon>
        <taxon>Russulales</taxon>
        <taxon>Lachnocladiaceae</taxon>
        <taxon>Vararia</taxon>
    </lineage>
</organism>
<evidence type="ECO:0000313" key="1">
    <source>
        <dbReference type="EMBL" id="KAI0029060.1"/>
    </source>
</evidence>
<proteinExistence type="predicted"/>
<accession>A0ACB8QBS7</accession>
<dbReference type="EMBL" id="MU273702">
    <property type="protein sequence ID" value="KAI0029060.1"/>
    <property type="molecule type" value="Genomic_DNA"/>
</dbReference>
<protein>
    <submittedName>
        <fullName evidence="1">Actin-like ATPase domain-containing protein</fullName>
    </submittedName>
</protein>
<reference evidence="1" key="2">
    <citation type="journal article" date="2022" name="New Phytol.">
        <title>Evolutionary transition to the ectomycorrhizal habit in the genomes of a hyperdiverse lineage of mushroom-forming fungi.</title>
        <authorList>
            <person name="Looney B."/>
            <person name="Miyauchi S."/>
            <person name="Morin E."/>
            <person name="Drula E."/>
            <person name="Courty P.E."/>
            <person name="Kohler A."/>
            <person name="Kuo A."/>
            <person name="LaButti K."/>
            <person name="Pangilinan J."/>
            <person name="Lipzen A."/>
            <person name="Riley R."/>
            <person name="Andreopoulos W."/>
            <person name="He G."/>
            <person name="Johnson J."/>
            <person name="Nolan M."/>
            <person name="Tritt A."/>
            <person name="Barry K.W."/>
            <person name="Grigoriev I.V."/>
            <person name="Nagy L.G."/>
            <person name="Hibbett D."/>
            <person name="Henrissat B."/>
            <person name="Matheny P.B."/>
            <person name="Labbe J."/>
            <person name="Martin F.M."/>
        </authorList>
    </citation>
    <scope>NUCLEOTIDE SEQUENCE</scope>
    <source>
        <strain evidence="1">EC-137</strain>
    </source>
</reference>
<sequence>MAKSGPALFLGLELATDQLRATIVDENLDLVGVEAIDFDSELSEYQTQGGIFTTPGDAYTTPVDMWVKALDFLLEKVGRNHDASRIKAIGGSAQSALVWWKPTVAFPTLDSRLPLHNQLSPHAFALANTPVAQDTFSHTHALSLEAALGGPDQMAARVGTSASPSLVAAQLIRVREASPDVWGRTGRVQMASAFLASLLAGTWVGMNEAEACTTGLWQYTSGGQGHWDDEVIALVAGSPEEARRVRSWLGDVDVSGGGRRIAVVSKYMQERYGLEPDTIISPFTADYLSTYLSLVPSPSDAVLAFGPMDFLLTSAPHYLPTRLYNVFPHPAQDQGEKRKYIVMLTSRNADVPRTLVRDMYTKSWSAFDRLVSVVPPGGSIGLDDKLFSFWLLQGDSYPLAHVKGIYRFETGIKVNEFRDLRANPRCLVESQILSFRVRWARTAATGVLGAAAGRARGAGAYAAQRTTNAPGAASAIGLTFDPYDPSALPSRVLATGAAVNFPSVAQLAAEVLNAPVFLPATQLESAQTAPHRNAPAPGVPGRAALGGAYIARWVWGRERGIGRGSFEEEVRRLLGKRWLATGGKPPRASVLAPAAAASSGGARGFGATVFEEDEDGLDDEDTGRARTATGSSGATGVSTTPGTGASTPAQTSTAFTTPDLGGASPAQEAANGSAALVAVQALPTADTEAQLGLAKVAEPDTDAFMAYAAIVPEYCRLEGMLVKGLV</sequence>
<reference evidence="1" key="1">
    <citation type="submission" date="2021-02" db="EMBL/GenBank/DDBJ databases">
        <authorList>
            <consortium name="DOE Joint Genome Institute"/>
            <person name="Ahrendt S."/>
            <person name="Looney B.P."/>
            <person name="Miyauchi S."/>
            <person name="Morin E."/>
            <person name="Drula E."/>
            <person name="Courty P.E."/>
            <person name="Chicoki N."/>
            <person name="Fauchery L."/>
            <person name="Kohler A."/>
            <person name="Kuo A."/>
            <person name="Labutti K."/>
            <person name="Pangilinan J."/>
            <person name="Lipzen A."/>
            <person name="Riley R."/>
            <person name="Andreopoulos W."/>
            <person name="He G."/>
            <person name="Johnson J."/>
            <person name="Barry K.W."/>
            <person name="Grigoriev I.V."/>
            <person name="Nagy L."/>
            <person name="Hibbett D."/>
            <person name="Henrissat B."/>
            <person name="Matheny P.B."/>
            <person name="Labbe J."/>
            <person name="Martin F."/>
        </authorList>
    </citation>
    <scope>NUCLEOTIDE SEQUENCE</scope>
    <source>
        <strain evidence="1">EC-137</strain>
    </source>
</reference>
<dbReference type="Proteomes" id="UP000814128">
    <property type="component" value="Unassembled WGS sequence"/>
</dbReference>
<keyword evidence="2" id="KW-1185">Reference proteome</keyword>
<evidence type="ECO:0000313" key="2">
    <source>
        <dbReference type="Proteomes" id="UP000814128"/>
    </source>
</evidence>
<gene>
    <name evidence="1" type="ORF">K488DRAFT_57259</name>
</gene>
<comment type="caution">
    <text evidence="1">The sequence shown here is derived from an EMBL/GenBank/DDBJ whole genome shotgun (WGS) entry which is preliminary data.</text>
</comment>